<evidence type="ECO:0000256" key="4">
    <source>
        <dbReference type="PIRSR" id="PIRSR600821-50"/>
    </source>
</evidence>
<dbReference type="HAMAP" id="MF_01201">
    <property type="entry name" value="Ala_racemase"/>
    <property type="match status" value="1"/>
</dbReference>
<evidence type="ECO:0000256" key="6">
    <source>
        <dbReference type="SAM" id="Phobius"/>
    </source>
</evidence>
<keyword evidence="6" id="KW-0472">Membrane</keyword>
<dbReference type="GO" id="GO:0030632">
    <property type="term" value="P:D-alanine biosynthetic process"/>
    <property type="evidence" value="ECO:0007669"/>
    <property type="project" value="TreeGrafter"/>
</dbReference>
<dbReference type="PRINTS" id="PR00992">
    <property type="entry name" value="ALARACEMASE"/>
</dbReference>
<dbReference type="Gene3D" id="2.40.37.10">
    <property type="entry name" value="Lyase, Ornithine Decarboxylase, Chain A, domain 1"/>
    <property type="match status" value="1"/>
</dbReference>
<organism evidence="8 9">
    <name type="scientific">Candidatus Scatomorpha intestinigallinarum</name>
    <dbReference type="NCBI Taxonomy" id="2840923"/>
    <lineage>
        <taxon>Bacteria</taxon>
        <taxon>Bacillati</taxon>
        <taxon>Bacillota</taxon>
        <taxon>Clostridia</taxon>
        <taxon>Eubacteriales</taxon>
        <taxon>Candidatus Scatomorpha</taxon>
    </lineage>
</organism>
<comment type="caution">
    <text evidence="8">The sequence shown here is derived from an EMBL/GenBank/DDBJ whole genome shotgun (WGS) entry which is preliminary data.</text>
</comment>
<dbReference type="Pfam" id="PF01168">
    <property type="entry name" value="Ala_racemase_N"/>
    <property type="match status" value="1"/>
</dbReference>
<evidence type="ECO:0000256" key="5">
    <source>
        <dbReference type="PIRSR" id="PIRSR600821-52"/>
    </source>
</evidence>
<dbReference type="GO" id="GO:0030170">
    <property type="term" value="F:pyridoxal phosphate binding"/>
    <property type="evidence" value="ECO:0007669"/>
    <property type="project" value="TreeGrafter"/>
</dbReference>
<evidence type="ECO:0000313" key="8">
    <source>
        <dbReference type="EMBL" id="HIR54221.1"/>
    </source>
</evidence>
<dbReference type="InterPro" id="IPR029066">
    <property type="entry name" value="PLP-binding_barrel"/>
</dbReference>
<dbReference type="SUPFAM" id="SSF50621">
    <property type="entry name" value="Alanine racemase C-terminal domain-like"/>
    <property type="match status" value="1"/>
</dbReference>
<dbReference type="FunFam" id="3.20.20.10:FF:000002">
    <property type="entry name" value="Alanine racemase"/>
    <property type="match status" value="1"/>
</dbReference>
<keyword evidence="2 4" id="KW-0663">Pyridoxal phosphate</keyword>
<dbReference type="InterPro" id="IPR011079">
    <property type="entry name" value="Ala_racemase_C"/>
</dbReference>
<proteinExistence type="inferred from homology"/>
<protein>
    <submittedName>
        <fullName evidence="8">Serine racemase VanT catalytic subunit</fullName>
    </submittedName>
</protein>
<dbReference type="PANTHER" id="PTHR30511:SF0">
    <property type="entry name" value="ALANINE RACEMASE, CATABOLIC-RELATED"/>
    <property type="match status" value="1"/>
</dbReference>
<evidence type="ECO:0000256" key="2">
    <source>
        <dbReference type="ARBA" id="ARBA00022898"/>
    </source>
</evidence>
<dbReference type="InterPro" id="IPR000821">
    <property type="entry name" value="Ala_racemase"/>
</dbReference>
<dbReference type="SMART" id="SM01005">
    <property type="entry name" value="Ala_racemase_C"/>
    <property type="match status" value="1"/>
</dbReference>
<reference evidence="8" key="2">
    <citation type="journal article" date="2021" name="PeerJ">
        <title>Extensive microbial diversity within the chicken gut microbiome revealed by metagenomics and culture.</title>
        <authorList>
            <person name="Gilroy R."/>
            <person name="Ravi A."/>
            <person name="Getino M."/>
            <person name="Pursley I."/>
            <person name="Horton D.L."/>
            <person name="Alikhan N.F."/>
            <person name="Baker D."/>
            <person name="Gharbi K."/>
            <person name="Hall N."/>
            <person name="Watson M."/>
            <person name="Adriaenssens E.M."/>
            <person name="Foster-Nyarko E."/>
            <person name="Jarju S."/>
            <person name="Secka A."/>
            <person name="Antonio M."/>
            <person name="Oren A."/>
            <person name="Chaudhuri R.R."/>
            <person name="La Ragione R."/>
            <person name="Hildebrand F."/>
            <person name="Pallen M.J."/>
        </authorList>
    </citation>
    <scope>NUCLEOTIDE SEQUENCE</scope>
    <source>
        <strain evidence="8">ChiGjej3B3-7149</strain>
    </source>
</reference>
<dbReference type="GO" id="GO:0008784">
    <property type="term" value="F:alanine racemase activity"/>
    <property type="evidence" value="ECO:0007669"/>
    <property type="project" value="InterPro"/>
</dbReference>
<dbReference type="Proteomes" id="UP000824238">
    <property type="component" value="Unassembled WGS sequence"/>
</dbReference>
<comment type="cofactor">
    <cofactor evidence="1 4">
        <name>pyridoxal 5'-phosphate</name>
        <dbReference type="ChEBI" id="CHEBI:597326"/>
    </cofactor>
</comment>
<feature type="transmembrane region" description="Helical" evidence="6">
    <location>
        <begin position="100"/>
        <end position="120"/>
    </location>
</feature>
<keyword evidence="6" id="KW-0812">Transmembrane</keyword>
<feature type="modified residue" description="N6-(pyridoxal phosphate)lysine" evidence="4">
    <location>
        <position position="204"/>
    </location>
</feature>
<feature type="transmembrane region" description="Helical" evidence="6">
    <location>
        <begin position="46"/>
        <end position="64"/>
    </location>
</feature>
<feature type="transmembrane region" description="Helical" evidence="6">
    <location>
        <begin position="140"/>
        <end position="162"/>
    </location>
</feature>
<name>A0A9D1DJZ0_9FIRM</name>
<evidence type="ECO:0000313" key="9">
    <source>
        <dbReference type="Proteomes" id="UP000824238"/>
    </source>
</evidence>
<keyword evidence="6" id="KW-1133">Transmembrane helix</keyword>
<feature type="domain" description="Alanine racemase C-terminal" evidence="7">
    <location>
        <begin position="410"/>
        <end position="533"/>
    </location>
</feature>
<dbReference type="InterPro" id="IPR001608">
    <property type="entry name" value="Ala_racemase_N"/>
</dbReference>
<dbReference type="AlphaFoldDB" id="A0A9D1DJZ0"/>
<gene>
    <name evidence="8" type="primary">vanT</name>
    <name evidence="8" type="ORF">IAD36_01275</name>
</gene>
<dbReference type="GO" id="GO:0005829">
    <property type="term" value="C:cytosol"/>
    <property type="evidence" value="ECO:0007669"/>
    <property type="project" value="TreeGrafter"/>
</dbReference>
<feature type="transmembrane region" description="Helical" evidence="6">
    <location>
        <begin position="12"/>
        <end position="34"/>
    </location>
</feature>
<feature type="binding site" evidence="5">
    <location>
        <position position="478"/>
    </location>
    <ligand>
        <name>substrate</name>
    </ligand>
</feature>
<dbReference type="InterPro" id="IPR009006">
    <property type="entry name" value="Ala_racemase/Decarboxylase_C"/>
</dbReference>
<accession>A0A9D1DJZ0</accession>
<dbReference type="NCBIfam" id="TIGR00492">
    <property type="entry name" value="alr"/>
    <property type="match status" value="1"/>
</dbReference>
<feature type="transmembrane region" description="Helical" evidence="6">
    <location>
        <begin position="76"/>
        <end position="93"/>
    </location>
</feature>
<dbReference type="Pfam" id="PF00842">
    <property type="entry name" value="Ala_racemase_C"/>
    <property type="match status" value="1"/>
</dbReference>
<evidence type="ECO:0000256" key="3">
    <source>
        <dbReference type="ARBA" id="ARBA00023235"/>
    </source>
</evidence>
<keyword evidence="3" id="KW-0413">Isomerase</keyword>
<feature type="non-terminal residue" evidence="8">
    <location>
        <position position="1"/>
    </location>
</feature>
<dbReference type="EMBL" id="DVHH01000031">
    <property type="protein sequence ID" value="HIR54221.1"/>
    <property type="molecule type" value="Genomic_DNA"/>
</dbReference>
<reference evidence="8" key="1">
    <citation type="submission" date="2020-10" db="EMBL/GenBank/DDBJ databases">
        <authorList>
            <person name="Gilroy R."/>
        </authorList>
    </citation>
    <scope>NUCLEOTIDE SEQUENCE</scope>
    <source>
        <strain evidence="8">ChiGjej3B3-7149</strain>
    </source>
</reference>
<feature type="binding site" evidence="5">
    <location>
        <position position="298"/>
    </location>
    <ligand>
        <name>substrate</name>
    </ligand>
</feature>
<dbReference type="PANTHER" id="PTHR30511">
    <property type="entry name" value="ALANINE RACEMASE"/>
    <property type="match status" value="1"/>
</dbReference>
<dbReference type="Gene3D" id="3.20.20.10">
    <property type="entry name" value="Alanine racemase"/>
    <property type="match status" value="1"/>
</dbReference>
<dbReference type="NCBIfam" id="NF033131">
    <property type="entry name" value="vanT-G-Cterm"/>
    <property type="match status" value="1"/>
</dbReference>
<evidence type="ECO:0000259" key="7">
    <source>
        <dbReference type="SMART" id="SM01005"/>
    </source>
</evidence>
<dbReference type="SUPFAM" id="SSF51419">
    <property type="entry name" value="PLP-binding barrel"/>
    <property type="match status" value="1"/>
</dbReference>
<evidence type="ECO:0000256" key="1">
    <source>
        <dbReference type="ARBA" id="ARBA00001933"/>
    </source>
</evidence>
<sequence length="533" mass="57925">SGVPWLSDVYEVIFGLAGYTRNGLFFAPLFLLLGARLRGREASGKGEAAGLGAALALVLCEALILRRLGWQRHDSMYVFLPAVMYFLFSLLLAPRGEAPGWLSPFSMLVYVLHPWVIVLMRGAARQLGLWGLLVENSLGHYLAVCAGSAAAAAVLLLIWARLRPARPSDTARAWVEVDSAALRHNAENLRALLPVGCELMPVLKCEAYGHGLVKTARLMSSMGIRAFAVACAAEGVELRRAGIRGEILILGWTAPESFPCLSRYRLTQTVTEPAYARQLSAYGKNIDVHIKIDTGMHRLGIDPEDIASVEEVFTLPHLRVRGMYTHLCVSDALDEASRAFTEAQRRRFFALAEELCRRGYCVGKLHTQSSYGLLNYPDARCSYARVGIALYGVRSSRGDDAARWPGLEPALSLKARVEQVRSVKAGEGLGYGLAYTAPRKSRIAVLPIGYGDGFPRAAEGACALINGSRAPVVGRVCMDQLFVDVTDCGEVRPGDTVTLIGPGLPCEELAEACGTISNEILSRLGKRLPKVWL</sequence>